<dbReference type="Gene3D" id="3.30.450.20">
    <property type="entry name" value="PAS domain"/>
    <property type="match status" value="1"/>
</dbReference>
<keyword evidence="9" id="KW-0418">Kinase</keyword>
<protein>
    <recommendedName>
        <fullName evidence="3">histidine kinase</fullName>
        <ecNumber evidence="3">2.7.13.3</ecNumber>
    </recommendedName>
</protein>
<keyword evidence="7 15" id="KW-0812">Transmembrane</keyword>
<dbReference type="SUPFAM" id="SSF158472">
    <property type="entry name" value="HAMP domain-like"/>
    <property type="match status" value="1"/>
</dbReference>
<dbReference type="Proteomes" id="UP000293142">
    <property type="component" value="Unassembled WGS sequence"/>
</dbReference>
<evidence type="ECO:0000256" key="1">
    <source>
        <dbReference type="ARBA" id="ARBA00000085"/>
    </source>
</evidence>
<evidence type="ECO:0000256" key="12">
    <source>
        <dbReference type="ARBA" id="ARBA00023012"/>
    </source>
</evidence>
<evidence type="ECO:0000256" key="2">
    <source>
        <dbReference type="ARBA" id="ARBA00004651"/>
    </source>
</evidence>
<feature type="coiled-coil region" evidence="14">
    <location>
        <begin position="372"/>
        <end position="402"/>
    </location>
</feature>
<feature type="domain" description="HAMP" evidence="17">
    <location>
        <begin position="316"/>
        <end position="368"/>
    </location>
</feature>
<evidence type="ECO:0000313" key="18">
    <source>
        <dbReference type="EMBL" id="TBL78245.1"/>
    </source>
</evidence>
<dbReference type="EMBL" id="SIRE01000010">
    <property type="protein sequence ID" value="TBL78245.1"/>
    <property type="molecule type" value="Genomic_DNA"/>
</dbReference>
<accession>A0A4Q9DPK8</accession>
<dbReference type="CDD" id="cd06225">
    <property type="entry name" value="HAMP"/>
    <property type="match status" value="1"/>
</dbReference>
<evidence type="ECO:0000256" key="4">
    <source>
        <dbReference type="ARBA" id="ARBA00022475"/>
    </source>
</evidence>
<dbReference type="PANTHER" id="PTHR34220:SF7">
    <property type="entry name" value="SENSOR HISTIDINE KINASE YPDA"/>
    <property type="match status" value="1"/>
</dbReference>
<keyword evidence="5" id="KW-0597">Phosphoprotein</keyword>
<sequence length="626" mass="71700">MKARTLSGQIYVYFIIVIVLSLTSVGVVSYFQSSKALDVQVEKYMSQTINNALYQTDIYLQTYELVSNSIISSSDVRNFLEIDKDDSYAYFDYSNQINRYVMPPLFTLYRQLNLVYLIGDQGRSIFYDNQNQRALDERAISERYKMLVEKTPDNGALTILNESVRPEDKNLVITMARKIRGAASYDYKGVLAIEFRVQELSNIWDGFDIGKDGYFFIVDENGRYVYHPDKNLLGTELAGELGKNVLTYDKGMFTEKAGGKERLYVSRESAYSKWHLVVSMPVDELRKPIATIRTTTLVVGFITLIVALWLAYRFGKSIVAPIRELKEGMRETEKGNWQYIGEFRRNDEIGGLIHSYNLMVTRLQEMIKKVYETELINQKNELELQLIELERHKAEFQSLQLQINPHFMYNTLETINCYAIVKDSGEISEIVEALAFMLRYSVQTNLEEITVANELNHVRNYLNILKHRIGREFEVDVVIPPSLLLEKMVRLTLQPVVENIFQHAFFNGIEPHHYIRIDAKKENELFIVTVEDNGSGIPPEKLLKLQQQLSENKLADEPAQSGYRRGGIGMMNVHRRIQIVFGEKYGLSIQSELGSGTRVTLTMPSDKLVAIGSAKPAGSSIKSTMS</sequence>
<comment type="caution">
    <text evidence="18">The sequence shown here is derived from an EMBL/GenBank/DDBJ whole genome shotgun (WGS) entry which is preliminary data.</text>
</comment>
<keyword evidence="19" id="KW-1185">Reference proteome</keyword>
<feature type="transmembrane region" description="Helical" evidence="15">
    <location>
        <begin position="290"/>
        <end position="312"/>
    </location>
</feature>
<dbReference type="PANTHER" id="PTHR34220">
    <property type="entry name" value="SENSOR HISTIDINE KINASE YPDA"/>
    <property type="match status" value="1"/>
</dbReference>
<evidence type="ECO:0000313" key="19">
    <source>
        <dbReference type="Proteomes" id="UP000293142"/>
    </source>
</evidence>
<dbReference type="InterPro" id="IPR050640">
    <property type="entry name" value="Bact_2-comp_sensor_kinase"/>
</dbReference>
<dbReference type="InterPro" id="IPR033479">
    <property type="entry name" value="dCache_1"/>
</dbReference>
<dbReference type="AlphaFoldDB" id="A0A4Q9DPK8"/>
<evidence type="ECO:0000256" key="5">
    <source>
        <dbReference type="ARBA" id="ARBA00022553"/>
    </source>
</evidence>
<dbReference type="Gene3D" id="6.10.340.10">
    <property type="match status" value="1"/>
</dbReference>
<dbReference type="PRINTS" id="PR00344">
    <property type="entry name" value="BCTRLSENSOR"/>
</dbReference>
<dbReference type="SMART" id="SM00304">
    <property type="entry name" value="HAMP"/>
    <property type="match status" value="1"/>
</dbReference>
<keyword evidence="11 15" id="KW-1133">Transmembrane helix</keyword>
<keyword evidence="6" id="KW-0808">Transferase</keyword>
<dbReference type="EC" id="2.7.13.3" evidence="3"/>
<dbReference type="RefSeq" id="WP_131014229.1">
    <property type="nucleotide sequence ID" value="NZ_SIRE01000010.1"/>
</dbReference>
<dbReference type="Gene3D" id="3.30.565.10">
    <property type="entry name" value="Histidine kinase-like ATPase, C-terminal domain"/>
    <property type="match status" value="1"/>
</dbReference>
<evidence type="ECO:0000256" key="8">
    <source>
        <dbReference type="ARBA" id="ARBA00022741"/>
    </source>
</evidence>
<keyword evidence="14" id="KW-0175">Coiled coil</keyword>
<dbReference type="Pfam" id="PF00672">
    <property type="entry name" value="HAMP"/>
    <property type="match status" value="1"/>
</dbReference>
<evidence type="ECO:0000256" key="6">
    <source>
        <dbReference type="ARBA" id="ARBA00022679"/>
    </source>
</evidence>
<keyword evidence="12" id="KW-0902">Two-component regulatory system</keyword>
<dbReference type="InterPro" id="IPR003594">
    <property type="entry name" value="HATPase_dom"/>
</dbReference>
<dbReference type="Pfam" id="PF02743">
    <property type="entry name" value="dCache_1"/>
    <property type="match status" value="1"/>
</dbReference>
<dbReference type="GO" id="GO:0005524">
    <property type="term" value="F:ATP binding"/>
    <property type="evidence" value="ECO:0007669"/>
    <property type="project" value="UniProtKB-KW"/>
</dbReference>
<dbReference type="Pfam" id="PF06580">
    <property type="entry name" value="His_kinase"/>
    <property type="match status" value="1"/>
</dbReference>
<dbReference type="SMART" id="SM00387">
    <property type="entry name" value="HATPase_c"/>
    <property type="match status" value="1"/>
</dbReference>
<dbReference type="InterPro" id="IPR036890">
    <property type="entry name" value="HATPase_C_sf"/>
</dbReference>
<feature type="transmembrane region" description="Helical" evidence="15">
    <location>
        <begin position="12"/>
        <end position="31"/>
    </location>
</feature>
<evidence type="ECO:0000259" key="16">
    <source>
        <dbReference type="PROSITE" id="PS50109"/>
    </source>
</evidence>
<evidence type="ECO:0000256" key="14">
    <source>
        <dbReference type="SAM" id="Coils"/>
    </source>
</evidence>
<dbReference type="OrthoDB" id="9776552at2"/>
<evidence type="ECO:0000256" key="13">
    <source>
        <dbReference type="ARBA" id="ARBA00023136"/>
    </source>
</evidence>
<dbReference type="GO" id="GO:0005886">
    <property type="term" value="C:plasma membrane"/>
    <property type="evidence" value="ECO:0007669"/>
    <property type="project" value="UniProtKB-SubCell"/>
</dbReference>
<evidence type="ECO:0000256" key="9">
    <source>
        <dbReference type="ARBA" id="ARBA00022777"/>
    </source>
</evidence>
<organism evidence="18 19">
    <name type="scientific">Paenibacillus thalictri</name>
    <dbReference type="NCBI Taxonomy" id="2527873"/>
    <lineage>
        <taxon>Bacteria</taxon>
        <taxon>Bacillati</taxon>
        <taxon>Bacillota</taxon>
        <taxon>Bacilli</taxon>
        <taxon>Bacillales</taxon>
        <taxon>Paenibacillaceae</taxon>
        <taxon>Paenibacillus</taxon>
    </lineage>
</organism>
<dbReference type="InterPro" id="IPR005467">
    <property type="entry name" value="His_kinase_dom"/>
</dbReference>
<comment type="subcellular location">
    <subcellularLocation>
        <location evidence="2">Cell membrane</location>
        <topology evidence="2">Multi-pass membrane protein</topology>
    </subcellularLocation>
</comment>
<dbReference type="SUPFAM" id="SSF55874">
    <property type="entry name" value="ATPase domain of HSP90 chaperone/DNA topoisomerase II/histidine kinase"/>
    <property type="match status" value="1"/>
</dbReference>
<comment type="catalytic activity">
    <reaction evidence="1">
        <text>ATP + protein L-histidine = ADP + protein N-phospho-L-histidine.</text>
        <dbReference type="EC" id="2.7.13.3"/>
    </reaction>
</comment>
<dbReference type="InterPro" id="IPR004358">
    <property type="entry name" value="Sig_transdc_His_kin-like_C"/>
</dbReference>
<proteinExistence type="predicted"/>
<dbReference type="GO" id="GO:0000155">
    <property type="term" value="F:phosphorelay sensor kinase activity"/>
    <property type="evidence" value="ECO:0007669"/>
    <property type="project" value="InterPro"/>
</dbReference>
<dbReference type="PROSITE" id="PS50109">
    <property type="entry name" value="HIS_KIN"/>
    <property type="match status" value="1"/>
</dbReference>
<name>A0A4Q9DPK8_9BACL</name>
<evidence type="ECO:0000256" key="3">
    <source>
        <dbReference type="ARBA" id="ARBA00012438"/>
    </source>
</evidence>
<dbReference type="Pfam" id="PF02518">
    <property type="entry name" value="HATPase_c"/>
    <property type="match status" value="1"/>
</dbReference>
<dbReference type="CDD" id="cd12912">
    <property type="entry name" value="PDC2_MCP_like"/>
    <property type="match status" value="1"/>
</dbReference>
<keyword evidence="10" id="KW-0067">ATP-binding</keyword>
<evidence type="ECO:0000256" key="15">
    <source>
        <dbReference type="SAM" id="Phobius"/>
    </source>
</evidence>
<dbReference type="InterPro" id="IPR010559">
    <property type="entry name" value="Sig_transdc_His_kin_internal"/>
</dbReference>
<dbReference type="PROSITE" id="PS50885">
    <property type="entry name" value="HAMP"/>
    <property type="match status" value="1"/>
</dbReference>
<reference evidence="18 19" key="1">
    <citation type="submission" date="2019-02" db="EMBL/GenBank/DDBJ databases">
        <title>Paenibacillus sp. nov., isolated from surface-sterilized tissue of Thalictrum simplex L.</title>
        <authorList>
            <person name="Tuo L."/>
        </authorList>
    </citation>
    <scope>NUCLEOTIDE SEQUENCE [LARGE SCALE GENOMIC DNA]</scope>
    <source>
        <strain evidence="18 19">N2SHLJ1</strain>
    </source>
</reference>
<evidence type="ECO:0000259" key="17">
    <source>
        <dbReference type="PROSITE" id="PS50885"/>
    </source>
</evidence>
<keyword evidence="13 15" id="KW-0472">Membrane</keyword>
<keyword evidence="8" id="KW-0547">Nucleotide-binding</keyword>
<gene>
    <name evidence="18" type="ORF">EYB31_15355</name>
</gene>
<evidence type="ECO:0000256" key="11">
    <source>
        <dbReference type="ARBA" id="ARBA00022989"/>
    </source>
</evidence>
<keyword evidence="4" id="KW-1003">Cell membrane</keyword>
<evidence type="ECO:0000256" key="7">
    <source>
        <dbReference type="ARBA" id="ARBA00022692"/>
    </source>
</evidence>
<evidence type="ECO:0000256" key="10">
    <source>
        <dbReference type="ARBA" id="ARBA00022840"/>
    </source>
</evidence>
<dbReference type="InterPro" id="IPR003660">
    <property type="entry name" value="HAMP_dom"/>
</dbReference>
<feature type="domain" description="Histidine kinase" evidence="16">
    <location>
        <begin position="420"/>
        <end position="607"/>
    </location>
</feature>